<gene>
    <name evidence="6" type="ORF">SAMN05216192_10537</name>
</gene>
<proteinExistence type="predicted"/>
<feature type="transmembrane region" description="Helical" evidence="4">
    <location>
        <begin position="12"/>
        <end position="32"/>
    </location>
</feature>
<keyword evidence="4" id="KW-1133">Transmembrane helix</keyword>
<dbReference type="AlphaFoldDB" id="A0A1G8K516"/>
<dbReference type="STRING" id="1174501.SAMN05216192_10537"/>
<evidence type="ECO:0000256" key="4">
    <source>
        <dbReference type="SAM" id="Phobius"/>
    </source>
</evidence>
<evidence type="ECO:0000313" key="6">
    <source>
        <dbReference type="EMBL" id="SDI38439.1"/>
    </source>
</evidence>
<dbReference type="PROSITE" id="PS01124">
    <property type="entry name" value="HTH_ARAC_FAMILY_2"/>
    <property type="match status" value="1"/>
</dbReference>
<protein>
    <submittedName>
        <fullName evidence="6">Cache domain-containing protein</fullName>
    </submittedName>
</protein>
<keyword evidence="7" id="KW-1185">Reference proteome</keyword>
<keyword evidence="4" id="KW-0472">Membrane</keyword>
<dbReference type="PANTHER" id="PTHR43280">
    <property type="entry name" value="ARAC-FAMILY TRANSCRIPTIONAL REGULATOR"/>
    <property type="match status" value="1"/>
</dbReference>
<evidence type="ECO:0000313" key="7">
    <source>
        <dbReference type="Proteomes" id="UP000199050"/>
    </source>
</evidence>
<dbReference type="GO" id="GO:0043565">
    <property type="term" value="F:sequence-specific DNA binding"/>
    <property type="evidence" value="ECO:0007669"/>
    <property type="project" value="InterPro"/>
</dbReference>
<reference evidence="7" key="1">
    <citation type="submission" date="2016-10" db="EMBL/GenBank/DDBJ databases">
        <authorList>
            <person name="Varghese N."/>
            <person name="Submissions S."/>
        </authorList>
    </citation>
    <scope>NUCLEOTIDE SEQUENCE [LARGE SCALE GENOMIC DNA]</scope>
    <source>
        <strain evidence="7">CGMCC 1.11012</strain>
    </source>
</reference>
<keyword evidence="3" id="KW-0804">Transcription</keyword>
<name>A0A1G8K516_9BACL</name>
<organism evidence="6 7">
    <name type="scientific">Paenibacillus typhae</name>
    <dbReference type="NCBI Taxonomy" id="1174501"/>
    <lineage>
        <taxon>Bacteria</taxon>
        <taxon>Bacillati</taxon>
        <taxon>Bacillota</taxon>
        <taxon>Bacilli</taxon>
        <taxon>Bacillales</taxon>
        <taxon>Paenibacillaceae</taxon>
        <taxon>Paenibacillus</taxon>
    </lineage>
</organism>
<dbReference type="RefSeq" id="WP_090713239.1">
    <property type="nucleotide sequence ID" value="NZ_CBCSKY010000002.1"/>
</dbReference>
<dbReference type="PRINTS" id="PR00032">
    <property type="entry name" value="HTHARAC"/>
</dbReference>
<evidence type="ECO:0000256" key="1">
    <source>
        <dbReference type="ARBA" id="ARBA00023015"/>
    </source>
</evidence>
<dbReference type="Proteomes" id="UP000199050">
    <property type="component" value="Unassembled WGS sequence"/>
</dbReference>
<keyword evidence="1" id="KW-0805">Transcription regulation</keyword>
<dbReference type="InterPro" id="IPR018060">
    <property type="entry name" value="HTH_AraC"/>
</dbReference>
<dbReference type="Pfam" id="PF12833">
    <property type="entry name" value="HTH_18"/>
    <property type="match status" value="1"/>
</dbReference>
<dbReference type="PROSITE" id="PS00041">
    <property type="entry name" value="HTH_ARAC_FAMILY_1"/>
    <property type="match status" value="1"/>
</dbReference>
<dbReference type="InterPro" id="IPR020449">
    <property type="entry name" value="Tscrpt_reg_AraC-type_HTH"/>
</dbReference>
<keyword evidence="4" id="KW-0812">Transmembrane</keyword>
<dbReference type="OrthoDB" id="1877256at2"/>
<evidence type="ECO:0000256" key="3">
    <source>
        <dbReference type="ARBA" id="ARBA00023163"/>
    </source>
</evidence>
<feature type="transmembrane region" description="Helical" evidence="4">
    <location>
        <begin position="267"/>
        <end position="285"/>
    </location>
</feature>
<dbReference type="EMBL" id="FNDX01000005">
    <property type="protein sequence ID" value="SDI38439.1"/>
    <property type="molecule type" value="Genomic_DNA"/>
</dbReference>
<evidence type="ECO:0000256" key="2">
    <source>
        <dbReference type="ARBA" id="ARBA00023125"/>
    </source>
</evidence>
<dbReference type="InterPro" id="IPR009057">
    <property type="entry name" value="Homeodomain-like_sf"/>
</dbReference>
<accession>A0A1G8K516</accession>
<dbReference type="InterPro" id="IPR018062">
    <property type="entry name" value="HTH_AraC-typ_CS"/>
</dbReference>
<dbReference type="PANTHER" id="PTHR43280:SF2">
    <property type="entry name" value="HTH-TYPE TRANSCRIPTIONAL REGULATOR EXSA"/>
    <property type="match status" value="1"/>
</dbReference>
<dbReference type="SUPFAM" id="SSF46689">
    <property type="entry name" value="Homeodomain-like"/>
    <property type="match status" value="1"/>
</dbReference>
<keyword evidence="2" id="KW-0238">DNA-binding</keyword>
<sequence>MFRTWYRRLLLSYFPIFLLTVTILIFASFVFINDISRMETKKADRISASYLKDNIDKTIREVELSVLESVERSDVYKQYFNNTGKPDTGSVYAVAQSLRSLIQGSSYIQSVYLYDKINESVLTETGLKDLSGFIDEDWIRQVTSGPLPEGWQPVRSYKTELVQRTPIRVLTINKAMPLPFGSEGVLVINVKMSGIEQLVDSMVNQQLSFVTILGSDGNTVYQAHSDHIGAKSGKQLNTLQLKRLGWTFVSGIKAGNLFGWVSVVSYLWVAIAIGTVICAIFYLVYVTRRNYKPIQVIMNRIEGHQIRRMDQSTDRPDEMMLIDGVLEDLINHMTDYDRKSRENLLLQRSKLFNDLLHSERLDDVIGRLAELSPLTGADATSRFTVVLSEINRYERVFEERYTRGDQNTLKFALMNVFQELARNAELQGWAEWVGTRRVAILFLSTGSDEEMTGRIRLFAENCRTWVEQNLRISLSFGIGPAAVGPGTIRESYAAAEHVMQHKLLRNEAVALAEYGEARQPLLETYTYLQMIAEFVKQFRMSSGGWREQLERIFEAFKQNFLQDDDIRSLIQAMLQMLSREVAVMSEELQDELSAENAQIRLKELEEAESLDEMKGILLEYLTDLFRTYVSASETKSYRAMVTEMKKYIEENFANPDLSLKHLSDRFQVSGKYASYLFKTEFKMKFVDFVTELRMKEAEQLLAETDSPLQDIALQVGYANAITFGRVFKRIAGITPGDYRLLKRRESGKA</sequence>
<dbReference type="Gene3D" id="1.10.10.60">
    <property type="entry name" value="Homeodomain-like"/>
    <property type="match status" value="2"/>
</dbReference>
<evidence type="ECO:0000259" key="5">
    <source>
        <dbReference type="PROSITE" id="PS01124"/>
    </source>
</evidence>
<dbReference type="SMART" id="SM00342">
    <property type="entry name" value="HTH_ARAC"/>
    <property type="match status" value="1"/>
</dbReference>
<feature type="domain" description="HTH araC/xylS-type" evidence="5">
    <location>
        <begin position="642"/>
        <end position="741"/>
    </location>
</feature>
<dbReference type="GO" id="GO:0003700">
    <property type="term" value="F:DNA-binding transcription factor activity"/>
    <property type="evidence" value="ECO:0007669"/>
    <property type="project" value="InterPro"/>
</dbReference>